<protein>
    <submittedName>
        <fullName evidence="1">Uncharacterized protein</fullName>
    </submittedName>
</protein>
<dbReference type="Proteomes" id="UP000026961">
    <property type="component" value="Chromosome 6"/>
</dbReference>
<sequence length="139" mass="15859">MTFVKGINENKLFHRASHFPTWGGDKTSARTDLHFCTAPRPTLPLSIHPSLHHPPQISLFPTTITLPLPPPPQYHHPSIHPIPSHHLIASSRLASPLHPPPLVSPPTRRLFLRRRRRHSHLKQLNYNLGSQDLLHILIH</sequence>
<reference evidence="1" key="2">
    <citation type="submission" date="2018-05" db="EMBL/GenBank/DDBJ databases">
        <title>OgluRS3 (Oryza glumaepatula Reference Sequence Version 3).</title>
        <authorList>
            <person name="Zhang J."/>
            <person name="Kudrna D."/>
            <person name="Lee S."/>
            <person name="Talag J."/>
            <person name="Welchert J."/>
            <person name="Wing R.A."/>
        </authorList>
    </citation>
    <scope>NUCLEOTIDE SEQUENCE [LARGE SCALE GENOMIC DNA]</scope>
</reference>
<proteinExistence type="predicted"/>
<dbReference type="Gramene" id="OGLUM06G17820.1">
    <property type="protein sequence ID" value="OGLUM06G17820.1"/>
    <property type="gene ID" value="OGLUM06G17820"/>
</dbReference>
<keyword evidence="2" id="KW-1185">Reference proteome</keyword>
<evidence type="ECO:0000313" key="1">
    <source>
        <dbReference type="EnsemblPlants" id="OGLUM06G17820.1"/>
    </source>
</evidence>
<evidence type="ECO:0000313" key="2">
    <source>
        <dbReference type="Proteomes" id="UP000026961"/>
    </source>
</evidence>
<dbReference type="HOGENOM" id="CLU_1920426_0_0_1"/>
<accession>A0A0E0AAB0</accession>
<reference evidence="1" key="1">
    <citation type="submission" date="2015-04" db="UniProtKB">
        <authorList>
            <consortium name="EnsemblPlants"/>
        </authorList>
    </citation>
    <scope>IDENTIFICATION</scope>
</reference>
<organism evidence="1">
    <name type="scientific">Oryza glumipatula</name>
    <dbReference type="NCBI Taxonomy" id="40148"/>
    <lineage>
        <taxon>Eukaryota</taxon>
        <taxon>Viridiplantae</taxon>
        <taxon>Streptophyta</taxon>
        <taxon>Embryophyta</taxon>
        <taxon>Tracheophyta</taxon>
        <taxon>Spermatophyta</taxon>
        <taxon>Magnoliopsida</taxon>
        <taxon>Liliopsida</taxon>
        <taxon>Poales</taxon>
        <taxon>Poaceae</taxon>
        <taxon>BOP clade</taxon>
        <taxon>Oryzoideae</taxon>
        <taxon>Oryzeae</taxon>
        <taxon>Oryzinae</taxon>
        <taxon>Oryza</taxon>
    </lineage>
</organism>
<dbReference type="EnsemblPlants" id="OGLUM06G17820.1">
    <property type="protein sequence ID" value="OGLUM06G17820.1"/>
    <property type="gene ID" value="OGLUM06G17820"/>
</dbReference>
<dbReference type="AlphaFoldDB" id="A0A0E0AAB0"/>
<name>A0A0E0AAB0_9ORYZ</name>